<organism evidence="2 3">
    <name type="scientific">Peronospora destructor</name>
    <dbReference type="NCBI Taxonomy" id="86335"/>
    <lineage>
        <taxon>Eukaryota</taxon>
        <taxon>Sar</taxon>
        <taxon>Stramenopiles</taxon>
        <taxon>Oomycota</taxon>
        <taxon>Peronosporomycetes</taxon>
        <taxon>Peronosporales</taxon>
        <taxon>Peronosporaceae</taxon>
        <taxon>Peronospora</taxon>
    </lineage>
</organism>
<dbReference type="Proteomes" id="UP001162029">
    <property type="component" value="Unassembled WGS sequence"/>
</dbReference>
<evidence type="ECO:0000313" key="2">
    <source>
        <dbReference type="EMBL" id="CAI5712362.1"/>
    </source>
</evidence>
<name>A0AAV0T0P5_9STRA</name>
<dbReference type="AlphaFoldDB" id="A0AAV0T0P5"/>
<proteinExistence type="predicted"/>
<feature type="compositionally biased region" description="Low complexity" evidence="1">
    <location>
        <begin position="75"/>
        <end position="120"/>
    </location>
</feature>
<feature type="compositionally biased region" description="Basic and acidic residues" evidence="1">
    <location>
        <begin position="334"/>
        <end position="353"/>
    </location>
</feature>
<protein>
    <submittedName>
        <fullName evidence="2">Uncharacterized protein</fullName>
    </submittedName>
</protein>
<comment type="caution">
    <text evidence="2">The sequence shown here is derived from an EMBL/GenBank/DDBJ whole genome shotgun (WGS) entry which is preliminary data.</text>
</comment>
<evidence type="ECO:0000313" key="3">
    <source>
        <dbReference type="Proteomes" id="UP001162029"/>
    </source>
</evidence>
<feature type="compositionally biased region" description="Polar residues" evidence="1">
    <location>
        <begin position="130"/>
        <end position="148"/>
    </location>
</feature>
<feature type="compositionally biased region" description="Low complexity" evidence="1">
    <location>
        <begin position="311"/>
        <end position="327"/>
    </location>
</feature>
<feature type="region of interest" description="Disordered" evidence="1">
    <location>
        <begin position="301"/>
        <end position="365"/>
    </location>
</feature>
<reference evidence="2" key="1">
    <citation type="submission" date="2022-12" db="EMBL/GenBank/DDBJ databases">
        <authorList>
            <person name="Webb A."/>
        </authorList>
    </citation>
    <scope>NUCLEOTIDE SEQUENCE</scope>
    <source>
        <strain evidence="2">Pd1</strain>
    </source>
</reference>
<evidence type="ECO:0000256" key="1">
    <source>
        <dbReference type="SAM" id="MobiDB-lite"/>
    </source>
</evidence>
<dbReference type="EMBL" id="CANTFM010000121">
    <property type="protein sequence ID" value="CAI5712362.1"/>
    <property type="molecule type" value="Genomic_DNA"/>
</dbReference>
<keyword evidence="3" id="KW-1185">Reference proteome</keyword>
<feature type="region of interest" description="Disordered" evidence="1">
    <location>
        <begin position="66"/>
        <end position="148"/>
    </location>
</feature>
<accession>A0AAV0T0P5</accession>
<gene>
    <name evidence="2" type="ORF">PDE001_LOCUS779</name>
</gene>
<sequence>MAATSPYVKSNVYNTCGATVPTPFLLSPTSVAHRIQMLDSETGRHATGNVIRDQWVANLQNKRKAAAAGTGDPVGSGNRLSSSLSGTMTSTMGNSNSRRGLATKSSRSRSAASRVAATSTNDAVSRAVTRETSLNTRQLTAHPSRLNADSQVATSDANAIYTLEQSSMLFNEMDGFELESPTLSRLISSPATITKKSRGWMKRGIKAGSNKRMTHYLALHTDHSNRHTPCRKRNYGSAKPDIFDFDCYSMTSNASDFSDIETPANISVDASCANTWYLWGQDLDFSGAGGYADTFLDSPTPELAETPLMPTSQWSNISSTTSTSSKQSNDEEDAASRFDHLQSVHRSSIEQKESNQLFGPTNLDGTDGGHGDELYQLATTPLVSVCKCLFSGGSCFTPATTAAIECCGGKPKYPPEFESLMGEYNIMDIDHELDGFYLDTMEVIGDGLD</sequence>